<feature type="signal peptide" evidence="2">
    <location>
        <begin position="1"/>
        <end position="27"/>
    </location>
</feature>
<protein>
    <submittedName>
        <fullName evidence="3">Sulfur reduction protein DsrJ</fullName>
    </submittedName>
</protein>
<comment type="caution">
    <text evidence="3">The sequence shown here is derived from an EMBL/GenBank/DDBJ whole genome shotgun (WGS) entry which is preliminary data.</text>
</comment>
<accession>A0A9E4K6M5</accession>
<proteinExistence type="predicted"/>
<evidence type="ECO:0000256" key="2">
    <source>
        <dbReference type="SAM" id="SignalP"/>
    </source>
</evidence>
<dbReference type="InterPro" id="IPR036280">
    <property type="entry name" value="Multihaem_cyt_sf"/>
</dbReference>
<sequence>MRSSLISNRSLLILLAALLAPAMQVFAESRFVTENSEAASLKSCVAPTDQMRRNHMDYLQHGRDDTVLDGIRGIDYSLSECIDCHASKNPQGQAVSVTDEGQFCQACHEYVAVSPACFQCHRTTPDTQAGAAKLGHHSGDSDPHEGLDIQLPAGIQRD</sequence>
<keyword evidence="2" id="KW-0732">Signal</keyword>
<reference evidence="3" key="1">
    <citation type="journal article" date="2021" name="Proc. Natl. Acad. Sci. U.S.A.">
        <title>Global biogeography of chemosynthetic symbionts reveals both localized and globally distributed symbiont groups. .</title>
        <authorList>
            <person name="Osvatic J.T."/>
            <person name="Wilkins L.G.E."/>
            <person name="Leibrecht L."/>
            <person name="Leray M."/>
            <person name="Zauner S."/>
            <person name="Polzin J."/>
            <person name="Camacho Y."/>
            <person name="Gros O."/>
            <person name="van Gils J.A."/>
            <person name="Eisen J.A."/>
            <person name="Petersen J.M."/>
            <person name="Yuen B."/>
        </authorList>
    </citation>
    <scope>NUCLEOTIDE SEQUENCE</scope>
    <source>
        <strain evidence="3">MAGL173</strain>
    </source>
</reference>
<feature type="region of interest" description="Disordered" evidence="1">
    <location>
        <begin position="128"/>
        <end position="158"/>
    </location>
</feature>
<dbReference type="Proteomes" id="UP000886687">
    <property type="component" value="Unassembled WGS sequence"/>
</dbReference>
<name>A0A9E4K6M5_9GAMM</name>
<dbReference type="AlphaFoldDB" id="A0A9E4K6M5"/>
<evidence type="ECO:0000313" key="3">
    <source>
        <dbReference type="EMBL" id="MCG7939848.1"/>
    </source>
</evidence>
<gene>
    <name evidence="3" type="ORF">JAZ04_13470</name>
</gene>
<feature type="chain" id="PRO_5038461954" evidence="2">
    <location>
        <begin position="28"/>
        <end position="158"/>
    </location>
</feature>
<dbReference type="Gene3D" id="3.90.10.10">
    <property type="entry name" value="Cytochrome C3"/>
    <property type="match status" value="1"/>
</dbReference>
<evidence type="ECO:0000313" key="4">
    <source>
        <dbReference type="Proteomes" id="UP000886687"/>
    </source>
</evidence>
<organism evidence="3 4">
    <name type="scientific">Candidatus Thiodiazotropha lotti</name>
    <dbReference type="NCBI Taxonomy" id="2792787"/>
    <lineage>
        <taxon>Bacteria</taxon>
        <taxon>Pseudomonadati</taxon>
        <taxon>Pseudomonadota</taxon>
        <taxon>Gammaproteobacteria</taxon>
        <taxon>Chromatiales</taxon>
        <taxon>Sedimenticolaceae</taxon>
        <taxon>Candidatus Thiodiazotropha</taxon>
    </lineage>
</organism>
<dbReference type="SUPFAM" id="SSF48695">
    <property type="entry name" value="Multiheme cytochromes"/>
    <property type="match status" value="1"/>
</dbReference>
<dbReference type="EMBL" id="JAEPDI010000012">
    <property type="protein sequence ID" value="MCG7939848.1"/>
    <property type="molecule type" value="Genomic_DNA"/>
</dbReference>
<evidence type="ECO:0000256" key="1">
    <source>
        <dbReference type="SAM" id="MobiDB-lite"/>
    </source>
</evidence>
<feature type="compositionally biased region" description="Basic and acidic residues" evidence="1">
    <location>
        <begin position="137"/>
        <end position="147"/>
    </location>
</feature>